<sequence length="62" mass="7430">MGRYLDTFQDCLLTLYDSDNKYFDNVTVILIYKELNLNDTMCKIIVEVIEILNKFKFNIIEE</sequence>
<reference evidence="2" key="1">
    <citation type="submission" date="2012-06" db="EMBL/GenBank/DDBJ databases">
        <title>The complete genome of Flexibacter litoralis DSM 6794.</title>
        <authorList>
            <person name="Lucas S."/>
            <person name="Copeland A."/>
            <person name="Lapidus A."/>
            <person name="Glavina del Rio T."/>
            <person name="Dalin E."/>
            <person name="Tice H."/>
            <person name="Bruce D."/>
            <person name="Goodwin L."/>
            <person name="Pitluck S."/>
            <person name="Peters L."/>
            <person name="Ovchinnikova G."/>
            <person name="Lu M."/>
            <person name="Kyrpides N."/>
            <person name="Mavromatis K."/>
            <person name="Ivanova N."/>
            <person name="Brettin T."/>
            <person name="Detter J.C."/>
            <person name="Han C."/>
            <person name="Larimer F."/>
            <person name="Land M."/>
            <person name="Hauser L."/>
            <person name="Markowitz V."/>
            <person name="Cheng J.-F."/>
            <person name="Hugenholtz P."/>
            <person name="Woyke T."/>
            <person name="Wu D."/>
            <person name="Spring S."/>
            <person name="Lang E."/>
            <person name="Kopitz M."/>
            <person name="Brambilla E."/>
            <person name="Klenk H.-P."/>
            <person name="Eisen J.A."/>
        </authorList>
    </citation>
    <scope>NUCLEOTIDE SEQUENCE [LARGE SCALE GENOMIC DNA]</scope>
    <source>
        <strain evidence="2">ATCC 23117 / DSM 6794 / NBRC 15988 / NCIMB 1366 / Sio-4</strain>
    </source>
</reference>
<dbReference type="HOGENOM" id="CLU_2897580_0_0_10"/>
<dbReference type="EMBL" id="CP003345">
    <property type="protein sequence ID" value="AFM05698.1"/>
    <property type="molecule type" value="Genomic_DNA"/>
</dbReference>
<dbReference type="Proteomes" id="UP000006054">
    <property type="component" value="Chromosome"/>
</dbReference>
<dbReference type="AlphaFoldDB" id="I4AP13"/>
<evidence type="ECO:0000313" key="1">
    <source>
        <dbReference type="EMBL" id="AFM05698.1"/>
    </source>
</evidence>
<proteinExistence type="predicted"/>
<organism evidence="1 2">
    <name type="scientific">Bernardetia litoralis (strain ATCC 23117 / DSM 6794 / NBRC 15988 / NCIMB 1366 / Fx l1 / Sio-4)</name>
    <name type="common">Flexibacter litoralis</name>
    <dbReference type="NCBI Taxonomy" id="880071"/>
    <lineage>
        <taxon>Bacteria</taxon>
        <taxon>Pseudomonadati</taxon>
        <taxon>Bacteroidota</taxon>
        <taxon>Cytophagia</taxon>
        <taxon>Cytophagales</taxon>
        <taxon>Bernardetiaceae</taxon>
        <taxon>Bernardetia</taxon>
    </lineage>
</organism>
<protein>
    <submittedName>
        <fullName evidence="1">Uncharacterized protein</fullName>
    </submittedName>
</protein>
<dbReference type="KEGG" id="fli:Fleli_3374"/>
<name>I4AP13_BERLS</name>
<evidence type="ECO:0000313" key="2">
    <source>
        <dbReference type="Proteomes" id="UP000006054"/>
    </source>
</evidence>
<accession>I4AP13</accession>
<keyword evidence="2" id="KW-1185">Reference proteome</keyword>
<gene>
    <name evidence="1" type="ordered locus">Fleli_3374</name>
</gene>